<dbReference type="EMBL" id="AJVK01004441">
    <property type="status" value="NOT_ANNOTATED_CDS"/>
    <property type="molecule type" value="Genomic_DNA"/>
</dbReference>
<dbReference type="EMBL" id="AJVK01004440">
    <property type="status" value="NOT_ANNOTATED_CDS"/>
    <property type="molecule type" value="Genomic_DNA"/>
</dbReference>
<accession>A0A1B0DA69</accession>
<dbReference type="VEuPathDB" id="VectorBase:PPAPM1_004456"/>
<dbReference type="InterPro" id="IPR012677">
    <property type="entry name" value="Nucleotide-bd_a/b_plait_sf"/>
</dbReference>
<sequence>MENRVEMKFPIVQFNGCRQIGPPRKFIGELPGKDSELFVCRIPKTFTEIELMPILEKFGEVFQFRLMMDYSNMNRGYGYVVYQSPDQATKALELIPHHITNSGVCLDVKRSYDKCRLFVGNLPRDLDSEVIKNTLQRIYPDMCNFIIHTRPNDGYKNRGFAFIDFPNHQAALISKKKHGSGALKLWERDIKVVWAKEERVVDPDIMTYVKTLFIRNIAPGTKARDFEAYICKFVSKQDDLVKCTLVRDFAFVEFTTKAIALNARDKITQTKFKGNSLSAEWALPPSSNGIHDLRKLYDYDSLLKIKCVANDWNMPIFIFGRLYHDINIQYVAVVVRNSPVECVILMEINTVLVPNVHQRAAEVMVKLIERCKGLPAYNLIIKTHGNDFKILGFTFESNLNFRLSETEFVYDLNEIVELAYAAHIICQTSPRLIHFSYQQALSFSLTYSYIHSIGTPHRILGCIPLTYRRSPPWQTKGNYPDYTILLALCDKGSRTNYQYPENPIRLPVAISALDSPERWNLFFAVNLSVVKNKQGSKEDEGLLECHNGSIG</sequence>
<evidence type="ECO:0000313" key="2">
    <source>
        <dbReference type="EnsemblMetazoa" id="PPAI004574-PA"/>
    </source>
</evidence>
<dbReference type="Gene3D" id="3.30.70.330">
    <property type="match status" value="3"/>
</dbReference>
<dbReference type="Proteomes" id="UP000092462">
    <property type="component" value="Unassembled WGS sequence"/>
</dbReference>
<dbReference type="PANTHER" id="PTHR21245">
    <property type="entry name" value="HETEROGENEOUS NUCLEAR RIBONUCLEOPROTEIN"/>
    <property type="match status" value="1"/>
</dbReference>
<dbReference type="SMART" id="SM00360">
    <property type="entry name" value="RRM"/>
    <property type="match status" value="3"/>
</dbReference>
<feature type="domain" description="RRM" evidence="1">
    <location>
        <begin position="115"/>
        <end position="197"/>
    </location>
</feature>
<dbReference type="InterPro" id="IPR035979">
    <property type="entry name" value="RBD_domain_sf"/>
</dbReference>
<name>A0A1B0DA69_PHLPP</name>
<organism evidence="2 3">
    <name type="scientific">Phlebotomus papatasi</name>
    <name type="common">Sandfly</name>
    <dbReference type="NCBI Taxonomy" id="29031"/>
    <lineage>
        <taxon>Eukaryota</taxon>
        <taxon>Metazoa</taxon>
        <taxon>Ecdysozoa</taxon>
        <taxon>Arthropoda</taxon>
        <taxon>Hexapoda</taxon>
        <taxon>Insecta</taxon>
        <taxon>Pterygota</taxon>
        <taxon>Neoptera</taxon>
        <taxon>Endopterygota</taxon>
        <taxon>Diptera</taxon>
        <taxon>Nematocera</taxon>
        <taxon>Psychodoidea</taxon>
        <taxon>Psychodidae</taxon>
        <taxon>Phlebotomus</taxon>
        <taxon>Phlebotomus</taxon>
    </lineage>
</organism>
<evidence type="ECO:0000259" key="1">
    <source>
        <dbReference type="PROSITE" id="PS50102"/>
    </source>
</evidence>
<dbReference type="Pfam" id="PF00076">
    <property type="entry name" value="RRM_1"/>
    <property type="match status" value="2"/>
</dbReference>
<dbReference type="AlphaFoldDB" id="A0A1B0DA69"/>
<dbReference type="GO" id="GO:0003723">
    <property type="term" value="F:RNA binding"/>
    <property type="evidence" value="ECO:0007669"/>
    <property type="project" value="UniProtKB-UniRule"/>
</dbReference>
<feature type="domain" description="RRM" evidence="1">
    <location>
        <begin position="210"/>
        <end position="284"/>
    </location>
</feature>
<dbReference type="EMBL" id="AJVK01004439">
    <property type="status" value="NOT_ANNOTATED_CDS"/>
    <property type="molecule type" value="Genomic_DNA"/>
</dbReference>
<reference evidence="2" key="1">
    <citation type="submission" date="2022-08" db="UniProtKB">
        <authorList>
            <consortium name="EnsemblMetazoa"/>
        </authorList>
    </citation>
    <scope>IDENTIFICATION</scope>
    <source>
        <strain evidence="2">Israel</strain>
    </source>
</reference>
<dbReference type="InterPro" id="IPR000504">
    <property type="entry name" value="RRM_dom"/>
</dbReference>
<keyword evidence="3" id="KW-1185">Reference proteome</keyword>
<evidence type="ECO:0000313" key="3">
    <source>
        <dbReference type="Proteomes" id="UP000092462"/>
    </source>
</evidence>
<feature type="domain" description="RRM" evidence="1">
    <location>
        <begin position="35"/>
        <end position="113"/>
    </location>
</feature>
<proteinExistence type="predicted"/>
<dbReference type="SUPFAM" id="SSF54928">
    <property type="entry name" value="RNA-binding domain, RBD"/>
    <property type="match status" value="3"/>
</dbReference>
<dbReference type="PROSITE" id="PS50102">
    <property type="entry name" value="RRM"/>
    <property type="match status" value="3"/>
</dbReference>
<dbReference type="VEuPathDB" id="VectorBase:PPAI004574"/>
<dbReference type="EnsemblMetazoa" id="PPAI004574-RA">
    <property type="protein sequence ID" value="PPAI004574-PA"/>
    <property type="gene ID" value="PPAI004574"/>
</dbReference>
<protein>
    <recommendedName>
        <fullName evidence="1">RRM domain-containing protein</fullName>
    </recommendedName>
</protein>